<feature type="region of interest" description="Disordered" evidence="1">
    <location>
        <begin position="1"/>
        <end position="30"/>
    </location>
</feature>
<dbReference type="Gramene" id="PSS26149">
    <property type="protein sequence ID" value="PSS26149"/>
    <property type="gene ID" value="CEY00_Acc07438"/>
</dbReference>
<dbReference type="OrthoDB" id="101791at2759"/>
<feature type="region of interest" description="Disordered" evidence="1">
    <location>
        <begin position="216"/>
        <end position="254"/>
    </location>
</feature>
<dbReference type="OMA" id="QRPNLPH"/>
<accession>A0A2R6RC57</accession>
<dbReference type="PANTHER" id="PTHR47602">
    <property type="entry name" value="F-BOX PROTEIN SKIP22"/>
    <property type="match status" value="1"/>
</dbReference>
<reference evidence="4" key="2">
    <citation type="journal article" date="2018" name="BMC Genomics">
        <title>A manually annotated Actinidia chinensis var. chinensis (kiwifruit) genome highlights the challenges associated with draft genomes and gene prediction in plants.</title>
        <authorList>
            <person name="Pilkington S.M."/>
            <person name="Crowhurst R."/>
            <person name="Hilario E."/>
            <person name="Nardozza S."/>
            <person name="Fraser L."/>
            <person name="Peng Y."/>
            <person name="Gunaseelan K."/>
            <person name="Simpson R."/>
            <person name="Tahir J."/>
            <person name="Deroles S.C."/>
            <person name="Templeton K."/>
            <person name="Luo Z."/>
            <person name="Davy M."/>
            <person name="Cheng C."/>
            <person name="McNeilage M."/>
            <person name="Scaglione D."/>
            <person name="Liu Y."/>
            <person name="Zhang Q."/>
            <person name="Datson P."/>
            <person name="De Silva N."/>
            <person name="Gardiner S.E."/>
            <person name="Bassett H."/>
            <person name="Chagne D."/>
            <person name="McCallum J."/>
            <person name="Dzierzon H."/>
            <person name="Deng C."/>
            <person name="Wang Y.Y."/>
            <person name="Barron L."/>
            <person name="Manako K."/>
            <person name="Bowen J."/>
            <person name="Foster T.M."/>
            <person name="Erridge Z.A."/>
            <person name="Tiffin H."/>
            <person name="Waite C.N."/>
            <person name="Davies K.M."/>
            <person name="Grierson E.P."/>
            <person name="Laing W.A."/>
            <person name="Kirk R."/>
            <person name="Chen X."/>
            <person name="Wood M."/>
            <person name="Montefiori M."/>
            <person name="Brummell D.A."/>
            <person name="Schwinn K.E."/>
            <person name="Catanach A."/>
            <person name="Fullerton C."/>
            <person name="Li D."/>
            <person name="Meiyalaghan S."/>
            <person name="Nieuwenhuizen N."/>
            <person name="Read N."/>
            <person name="Prakash R."/>
            <person name="Hunter D."/>
            <person name="Zhang H."/>
            <person name="McKenzie M."/>
            <person name="Knabel M."/>
            <person name="Harris A."/>
            <person name="Allan A.C."/>
            <person name="Gleave A."/>
            <person name="Chen A."/>
            <person name="Janssen B.J."/>
            <person name="Plunkett B."/>
            <person name="Ampomah-Dwamena C."/>
            <person name="Voogd C."/>
            <person name="Leif D."/>
            <person name="Lafferty D."/>
            <person name="Souleyre E.J.F."/>
            <person name="Varkonyi-Gasic E."/>
            <person name="Gambi F."/>
            <person name="Hanley J."/>
            <person name="Yao J.L."/>
            <person name="Cheung J."/>
            <person name="David K.M."/>
            <person name="Warren B."/>
            <person name="Marsh K."/>
            <person name="Snowden K.C."/>
            <person name="Lin-Wang K."/>
            <person name="Brian L."/>
            <person name="Martinez-Sanchez M."/>
            <person name="Wang M."/>
            <person name="Ileperuma N."/>
            <person name="Macnee N."/>
            <person name="Campin R."/>
            <person name="McAtee P."/>
            <person name="Drummond R.S.M."/>
            <person name="Espley R.V."/>
            <person name="Ireland H.S."/>
            <person name="Wu R."/>
            <person name="Atkinson R.G."/>
            <person name="Karunairetnam S."/>
            <person name="Bulley S."/>
            <person name="Chunkath S."/>
            <person name="Hanley Z."/>
            <person name="Storey R."/>
            <person name="Thrimawithana A.H."/>
            <person name="Thomson S."/>
            <person name="David C."/>
            <person name="Testolin R."/>
            <person name="Huang H."/>
            <person name="Hellens R.P."/>
            <person name="Schaffer R.J."/>
        </authorList>
    </citation>
    <scope>NUCLEOTIDE SEQUENCE [LARGE SCALE GENOMIC DNA]</scope>
    <source>
        <strain evidence="4">cv. Red5</strain>
    </source>
</reference>
<dbReference type="STRING" id="1590841.A0A2R6RC57"/>
<feature type="domain" description="F-box" evidence="2">
    <location>
        <begin position="448"/>
        <end position="494"/>
    </location>
</feature>
<dbReference type="EMBL" id="NKQK01000007">
    <property type="protein sequence ID" value="PSS26149.1"/>
    <property type="molecule type" value="Genomic_DNA"/>
</dbReference>
<evidence type="ECO:0000259" key="2">
    <source>
        <dbReference type="PROSITE" id="PS50181"/>
    </source>
</evidence>
<dbReference type="InterPro" id="IPR001810">
    <property type="entry name" value="F-box_dom"/>
</dbReference>
<dbReference type="Gene3D" id="1.20.1280.50">
    <property type="match status" value="1"/>
</dbReference>
<protein>
    <submittedName>
        <fullName evidence="3">F-box protein</fullName>
    </submittedName>
</protein>
<proteinExistence type="predicted"/>
<feature type="compositionally biased region" description="Basic and acidic residues" evidence="1">
    <location>
        <begin position="216"/>
        <end position="238"/>
    </location>
</feature>
<gene>
    <name evidence="3" type="ORF">CEY00_Acc07438</name>
</gene>
<dbReference type="Gene3D" id="3.40.1000.30">
    <property type="match status" value="1"/>
</dbReference>
<keyword evidence="4" id="KW-1185">Reference proteome</keyword>
<dbReference type="FunCoup" id="A0A2R6RC57">
    <property type="interactions" value="3399"/>
</dbReference>
<dbReference type="Pfam" id="PF12937">
    <property type="entry name" value="F-box-like"/>
    <property type="match status" value="1"/>
</dbReference>
<evidence type="ECO:0000313" key="3">
    <source>
        <dbReference type="EMBL" id="PSS26149.1"/>
    </source>
</evidence>
<sequence length="595" mass="66637">MNALSLACKERNAPSKSSSPPSSSSHRTMKLRLRSLETKETTKIEVPTPCSLQHLKEVISQRVSSSSPDSVHLSLNRKDELLGSSPHDSLQSLGIITGDLIFFTFNPNAFIVSSETLIVESGSNSHDPKSIHTQNSRETLTLETNSEKKQTLNRNLVLNTQKEETLIAQSNRNSEEPKTMGTRISRETLTLESYSQKEKALDQTFIWSTQKEKNPDFEYDTGNEKTREFESSKGKNEPLEVQTTGTENVDVDDDGSTMEAAKSFSVPKEPCFLRKVIKKELGEGGGGNHKLLLIAVHAVLLESSFVAFDSVTKMKVEGFYLLDEWPTSEFSVTLWYTLPEIINQGVSEDGIETVFLKFRSLGKYVNVNGSLARNGSRVHRVCLDEDRLSFFLNIMLANCDSIKEKNGKGSFSHLHPEREVFEFWRTIKDSLALPLLIDLCEKAGLPSPPCFMRLPIDLKLKILESLPGVDVAKVGCVCSELRYLSSNDDLWNQKFVEQFGNVEGLAGGSHSKEKFAKSWEIRKRRKTAAPVRLARLMGGPHIFAPRIIRDPDPLREPRIIGGDYDLGPAFPLGRSVRASPRRNVIPYCNLGIRRH</sequence>
<dbReference type="Proteomes" id="UP000241394">
    <property type="component" value="Chromosome LG7"/>
</dbReference>
<dbReference type="CDD" id="cd22165">
    <property type="entry name" value="F-box_AtSKIP22-like"/>
    <property type="match status" value="1"/>
</dbReference>
<dbReference type="InterPro" id="IPR036047">
    <property type="entry name" value="F-box-like_dom_sf"/>
</dbReference>
<comment type="caution">
    <text evidence="3">The sequence shown here is derived from an EMBL/GenBank/DDBJ whole genome shotgun (WGS) entry which is preliminary data.</text>
</comment>
<evidence type="ECO:0000256" key="1">
    <source>
        <dbReference type="SAM" id="MobiDB-lite"/>
    </source>
</evidence>
<organism evidence="3 4">
    <name type="scientific">Actinidia chinensis var. chinensis</name>
    <name type="common">Chinese soft-hair kiwi</name>
    <dbReference type="NCBI Taxonomy" id="1590841"/>
    <lineage>
        <taxon>Eukaryota</taxon>
        <taxon>Viridiplantae</taxon>
        <taxon>Streptophyta</taxon>
        <taxon>Embryophyta</taxon>
        <taxon>Tracheophyta</taxon>
        <taxon>Spermatophyta</taxon>
        <taxon>Magnoliopsida</taxon>
        <taxon>eudicotyledons</taxon>
        <taxon>Gunneridae</taxon>
        <taxon>Pentapetalae</taxon>
        <taxon>asterids</taxon>
        <taxon>Ericales</taxon>
        <taxon>Actinidiaceae</taxon>
        <taxon>Actinidia</taxon>
    </lineage>
</organism>
<evidence type="ECO:0000313" key="4">
    <source>
        <dbReference type="Proteomes" id="UP000241394"/>
    </source>
</evidence>
<dbReference type="SUPFAM" id="SSF81383">
    <property type="entry name" value="F-box domain"/>
    <property type="match status" value="1"/>
</dbReference>
<name>A0A2R6RC57_ACTCC</name>
<dbReference type="InParanoid" id="A0A2R6RC57"/>
<reference evidence="3 4" key="1">
    <citation type="submission" date="2017-07" db="EMBL/GenBank/DDBJ databases">
        <title>An improved, manually edited Actinidia chinensis var. chinensis (kiwifruit) genome highlights the challenges associated with draft genomes and gene prediction in plants.</title>
        <authorList>
            <person name="Pilkington S."/>
            <person name="Crowhurst R."/>
            <person name="Hilario E."/>
            <person name="Nardozza S."/>
            <person name="Fraser L."/>
            <person name="Peng Y."/>
            <person name="Gunaseelan K."/>
            <person name="Simpson R."/>
            <person name="Tahir J."/>
            <person name="Deroles S."/>
            <person name="Templeton K."/>
            <person name="Luo Z."/>
            <person name="Davy M."/>
            <person name="Cheng C."/>
            <person name="Mcneilage M."/>
            <person name="Scaglione D."/>
            <person name="Liu Y."/>
            <person name="Zhang Q."/>
            <person name="Datson P."/>
            <person name="De Silva N."/>
            <person name="Gardiner S."/>
            <person name="Bassett H."/>
            <person name="Chagne D."/>
            <person name="Mccallum J."/>
            <person name="Dzierzon H."/>
            <person name="Deng C."/>
            <person name="Wang Y.-Y."/>
            <person name="Barron N."/>
            <person name="Manako K."/>
            <person name="Bowen J."/>
            <person name="Foster T."/>
            <person name="Erridge Z."/>
            <person name="Tiffin H."/>
            <person name="Waite C."/>
            <person name="Davies K."/>
            <person name="Grierson E."/>
            <person name="Laing W."/>
            <person name="Kirk R."/>
            <person name="Chen X."/>
            <person name="Wood M."/>
            <person name="Montefiori M."/>
            <person name="Brummell D."/>
            <person name="Schwinn K."/>
            <person name="Catanach A."/>
            <person name="Fullerton C."/>
            <person name="Li D."/>
            <person name="Meiyalaghan S."/>
            <person name="Nieuwenhuizen N."/>
            <person name="Read N."/>
            <person name="Prakash R."/>
            <person name="Hunter D."/>
            <person name="Zhang H."/>
            <person name="Mckenzie M."/>
            <person name="Knabel M."/>
            <person name="Harris A."/>
            <person name="Allan A."/>
            <person name="Chen A."/>
            <person name="Janssen B."/>
            <person name="Plunkett B."/>
            <person name="Dwamena C."/>
            <person name="Voogd C."/>
            <person name="Leif D."/>
            <person name="Lafferty D."/>
            <person name="Souleyre E."/>
            <person name="Varkonyi-Gasic E."/>
            <person name="Gambi F."/>
            <person name="Hanley J."/>
            <person name="Yao J.-L."/>
            <person name="Cheung J."/>
            <person name="David K."/>
            <person name="Warren B."/>
            <person name="Marsh K."/>
            <person name="Snowden K."/>
            <person name="Lin-Wang K."/>
            <person name="Brian L."/>
            <person name="Martinez-Sanchez M."/>
            <person name="Wang M."/>
            <person name="Ileperuma N."/>
            <person name="Macnee N."/>
            <person name="Campin R."/>
            <person name="Mcatee P."/>
            <person name="Drummond R."/>
            <person name="Espley R."/>
            <person name="Ireland H."/>
            <person name="Wu R."/>
            <person name="Atkinson R."/>
            <person name="Karunairetnam S."/>
            <person name="Bulley S."/>
            <person name="Chunkath S."/>
            <person name="Hanley Z."/>
            <person name="Storey R."/>
            <person name="Thrimawithana A."/>
            <person name="Thomson S."/>
            <person name="David C."/>
            <person name="Testolin R."/>
        </authorList>
    </citation>
    <scope>NUCLEOTIDE SEQUENCE [LARGE SCALE GENOMIC DNA]</scope>
    <source>
        <strain evidence="4">cv. Red5</strain>
        <tissue evidence="3">Young leaf</tissue>
    </source>
</reference>
<dbReference type="AlphaFoldDB" id="A0A2R6RC57"/>
<dbReference type="SMART" id="SM00256">
    <property type="entry name" value="FBOX"/>
    <property type="match status" value="1"/>
</dbReference>
<feature type="compositionally biased region" description="Low complexity" evidence="1">
    <location>
        <begin position="14"/>
        <end position="25"/>
    </location>
</feature>
<dbReference type="PROSITE" id="PS50181">
    <property type="entry name" value="FBOX"/>
    <property type="match status" value="1"/>
</dbReference>
<dbReference type="PANTHER" id="PTHR47602:SF2">
    <property type="entry name" value="F-BOX PROTEIN SKIP22"/>
    <property type="match status" value="1"/>
</dbReference>